<accession>A0A409X6G9</accession>
<dbReference type="AlphaFoldDB" id="A0A409X6G9"/>
<dbReference type="InterPro" id="IPR036047">
    <property type="entry name" value="F-box-like_dom_sf"/>
</dbReference>
<dbReference type="OrthoDB" id="2789810at2759"/>
<feature type="domain" description="F-box" evidence="1">
    <location>
        <begin position="16"/>
        <end position="59"/>
    </location>
</feature>
<evidence type="ECO:0000313" key="2">
    <source>
        <dbReference type="EMBL" id="PPQ86321.1"/>
    </source>
</evidence>
<organism evidence="2 3">
    <name type="scientific">Psilocybe cyanescens</name>
    <dbReference type="NCBI Taxonomy" id="93625"/>
    <lineage>
        <taxon>Eukaryota</taxon>
        <taxon>Fungi</taxon>
        <taxon>Dikarya</taxon>
        <taxon>Basidiomycota</taxon>
        <taxon>Agaricomycotina</taxon>
        <taxon>Agaricomycetes</taxon>
        <taxon>Agaricomycetidae</taxon>
        <taxon>Agaricales</taxon>
        <taxon>Agaricineae</taxon>
        <taxon>Strophariaceae</taxon>
        <taxon>Psilocybe</taxon>
    </lineage>
</organism>
<dbReference type="STRING" id="93625.A0A409X6G9"/>
<reference evidence="2 3" key="1">
    <citation type="journal article" date="2018" name="Evol. Lett.">
        <title>Horizontal gene cluster transfer increased hallucinogenic mushroom diversity.</title>
        <authorList>
            <person name="Reynolds H.T."/>
            <person name="Vijayakumar V."/>
            <person name="Gluck-Thaler E."/>
            <person name="Korotkin H.B."/>
            <person name="Matheny P.B."/>
            <person name="Slot J.C."/>
        </authorList>
    </citation>
    <scope>NUCLEOTIDE SEQUENCE [LARGE SCALE GENOMIC DNA]</scope>
    <source>
        <strain evidence="2 3">2631</strain>
    </source>
</reference>
<dbReference type="InParanoid" id="A0A409X6G9"/>
<name>A0A409X6G9_PSICY</name>
<dbReference type="EMBL" id="NHYD01002515">
    <property type="protein sequence ID" value="PPQ86321.1"/>
    <property type="molecule type" value="Genomic_DNA"/>
</dbReference>
<dbReference type="InterPro" id="IPR001810">
    <property type="entry name" value="F-box_dom"/>
</dbReference>
<sequence>MTLLTTPFERADPLILPQEISNEIIDYLQLDTASLKHCSLVCRSWLFASRIHLFRELVFTPQNAFVLPALITALPCSTIPPYVRQVEFQGVGHLFGSDYANSQLLCHFPSTITHLHLRDITFDDFHCVLDVICAFPYLQSLVLDHVYWGKSGDTRGGICRMLPLSVVHLHLKHINLQQFTSWLLLHQKVPTVSRIEIGPLEERDVLSAGKYLSLIGPTIKHLSYSFGTCENGHICLFELFPELKSQETLEPDLSETTTPALHYKKCFGLSACIHLSTFTSLQYLRIDGFLDITSPHSSTATFWAPRLVASIKSYDLSHIVLGLNLSRAGDLDMYNVNWNYFDFVFSDDMYSRLRKLEFEVEGRAQLDSVASLLAHRLPTVSSRGILRFSKAV</sequence>
<dbReference type="SUPFAM" id="SSF81383">
    <property type="entry name" value="F-box domain"/>
    <property type="match status" value="1"/>
</dbReference>
<evidence type="ECO:0000259" key="1">
    <source>
        <dbReference type="Pfam" id="PF12937"/>
    </source>
</evidence>
<proteinExistence type="predicted"/>
<evidence type="ECO:0000313" key="3">
    <source>
        <dbReference type="Proteomes" id="UP000283269"/>
    </source>
</evidence>
<comment type="caution">
    <text evidence="2">The sequence shown here is derived from an EMBL/GenBank/DDBJ whole genome shotgun (WGS) entry which is preliminary data.</text>
</comment>
<dbReference type="Pfam" id="PF12937">
    <property type="entry name" value="F-box-like"/>
    <property type="match status" value="1"/>
</dbReference>
<dbReference type="Proteomes" id="UP000283269">
    <property type="component" value="Unassembled WGS sequence"/>
</dbReference>
<protein>
    <recommendedName>
        <fullName evidence="1">F-box domain-containing protein</fullName>
    </recommendedName>
</protein>
<keyword evidence="3" id="KW-1185">Reference proteome</keyword>
<gene>
    <name evidence="2" type="ORF">CVT25_005623</name>
</gene>